<feature type="region of interest" description="Disordered" evidence="4">
    <location>
        <begin position="203"/>
        <end position="465"/>
    </location>
</feature>
<dbReference type="Gene3D" id="2.30.42.10">
    <property type="match status" value="1"/>
</dbReference>
<dbReference type="GO" id="GO:0032426">
    <property type="term" value="C:stereocilium tip"/>
    <property type="evidence" value="ECO:0007669"/>
    <property type="project" value="TreeGrafter"/>
</dbReference>
<dbReference type="InterPro" id="IPR001478">
    <property type="entry name" value="PDZ"/>
</dbReference>
<evidence type="ECO:0000256" key="3">
    <source>
        <dbReference type="ARBA" id="ARBA00023273"/>
    </source>
</evidence>
<dbReference type="CDD" id="cd06742">
    <property type="entry name" value="PDZ3_FL-whirlin-like"/>
    <property type="match status" value="1"/>
</dbReference>
<feature type="domain" description="PDZ" evidence="5">
    <location>
        <begin position="466"/>
        <end position="537"/>
    </location>
</feature>
<proteinExistence type="predicted"/>
<dbReference type="GO" id="GO:0060088">
    <property type="term" value="P:auditory receptor cell stereocilium organization"/>
    <property type="evidence" value="ECO:0007669"/>
    <property type="project" value="TreeGrafter"/>
</dbReference>
<dbReference type="Gene3D" id="1.20.1160.20">
    <property type="match status" value="1"/>
</dbReference>
<dbReference type="PANTHER" id="PTHR23116:SF37">
    <property type="entry name" value="WHIRLIN"/>
    <property type="match status" value="1"/>
</dbReference>
<dbReference type="GO" id="GO:0005929">
    <property type="term" value="C:cilium"/>
    <property type="evidence" value="ECO:0007669"/>
    <property type="project" value="TreeGrafter"/>
</dbReference>
<dbReference type="InterPro" id="IPR036034">
    <property type="entry name" value="PDZ_sf"/>
</dbReference>
<comment type="caution">
    <text evidence="6">The sequence shown here is derived from an EMBL/GenBank/DDBJ whole genome shotgun (WGS) entry which is preliminary data.</text>
</comment>
<dbReference type="AlphaFoldDB" id="A0A2J8WRR1"/>
<feature type="non-terminal residue" evidence="6">
    <location>
        <position position="1"/>
    </location>
</feature>
<dbReference type="GO" id="GO:0002142">
    <property type="term" value="C:stereocilia ankle link complex"/>
    <property type="evidence" value="ECO:0007669"/>
    <property type="project" value="TreeGrafter"/>
</dbReference>
<dbReference type="CDD" id="cd07357">
    <property type="entry name" value="HN_L-whirlin_R2_like"/>
    <property type="match status" value="1"/>
</dbReference>
<dbReference type="GO" id="GO:0001917">
    <property type="term" value="C:photoreceptor inner segment"/>
    <property type="evidence" value="ECO:0007669"/>
    <property type="project" value="TreeGrafter"/>
</dbReference>
<dbReference type="FunFam" id="1.20.1160.20:FF:000002">
    <property type="entry name" value="Whirlin a"/>
    <property type="match status" value="1"/>
</dbReference>
<dbReference type="GO" id="GO:0005886">
    <property type="term" value="C:plasma membrane"/>
    <property type="evidence" value="ECO:0007669"/>
    <property type="project" value="TreeGrafter"/>
</dbReference>
<evidence type="ECO:0000256" key="1">
    <source>
        <dbReference type="ARBA" id="ARBA00004316"/>
    </source>
</evidence>
<dbReference type="PANTHER" id="PTHR23116">
    <property type="entry name" value="PDZ DOMAIN CONTAINING WHIRLIN AND HARMONIN-RELATED"/>
    <property type="match status" value="1"/>
</dbReference>
<comment type="subcellular location">
    <subcellularLocation>
        <location evidence="1">Cell projection</location>
    </subcellularLocation>
</comment>
<feature type="region of interest" description="Disordered" evidence="4">
    <location>
        <begin position="152"/>
        <end position="190"/>
    </location>
</feature>
<feature type="compositionally biased region" description="Polar residues" evidence="4">
    <location>
        <begin position="293"/>
        <end position="311"/>
    </location>
</feature>
<keyword evidence="2" id="KW-0677">Repeat</keyword>
<dbReference type="SMART" id="SM00228">
    <property type="entry name" value="PDZ"/>
    <property type="match status" value="1"/>
</dbReference>
<organism evidence="6">
    <name type="scientific">Pongo abelii</name>
    <name type="common">Sumatran orangutan</name>
    <name type="synonym">Pongo pygmaeus abelii</name>
    <dbReference type="NCBI Taxonomy" id="9601"/>
    <lineage>
        <taxon>Eukaryota</taxon>
        <taxon>Metazoa</taxon>
        <taxon>Chordata</taxon>
        <taxon>Craniata</taxon>
        <taxon>Vertebrata</taxon>
        <taxon>Euteleostomi</taxon>
        <taxon>Mammalia</taxon>
        <taxon>Eutheria</taxon>
        <taxon>Euarchontoglires</taxon>
        <taxon>Primates</taxon>
        <taxon>Haplorrhini</taxon>
        <taxon>Catarrhini</taxon>
        <taxon>Hominidae</taxon>
        <taxon>Pongo</taxon>
    </lineage>
</organism>
<gene>
    <name evidence="6" type="ORF">CR201_G0007984</name>
</gene>
<reference evidence="6" key="1">
    <citation type="submission" date="2017-12" db="EMBL/GenBank/DDBJ databases">
        <title>High-resolution comparative analysis of great ape genomes.</title>
        <authorList>
            <person name="Pollen A."/>
            <person name="Hastie A."/>
            <person name="Hormozdiari F."/>
            <person name="Dougherty M."/>
            <person name="Liu R."/>
            <person name="Chaisson M."/>
            <person name="Hoppe E."/>
            <person name="Hill C."/>
            <person name="Pang A."/>
            <person name="Hillier L."/>
            <person name="Baker C."/>
            <person name="Armstrong J."/>
            <person name="Shendure J."/>
            <person name="Paten B."/>
            <person name="Wilson R."/>
            <person name="Chao H."/>
            <person name="Schneider V."/>
            <person name="Ventura M."/>
            <person name="Kronenberg Z."/>
            <person name="Murali S."/>
            <person name="Gordon D."/>
            <person name="Cantsilieris S."/>
            <person name="Munson K."/>
            <person name="Nelson B."/>
            <person name="Raja A."/>
            <person name="Underwood J."/>
            <person name="Diekhans M."/>
            <person name="Fiddes I."/>
            <person name="Haussler D."/>
            <person name="Eichler E."/>
        </authorList>
    </citation>
    <scope>NUCLEOTIDE SEQUENCE [LARGE SCALE GENOMIC DNA]</scope>
    <source>
        <strain evidence="6">Susie</strain>
    </source>
</reference>
<dbReference type="Pfam" id="PF00595">
    <property type="entry name" value="PDZ"/>
    <property type="match status" value="1"/>
</dbReference>
<evidence type="ECO:0000256" key="4">
    <source>
        <dbReference type="SAM" id="MobiDB-lite"/>
    </source>
</evidence>
<dbReference type="FunFam" id="2.30.42.10:FF:000079">
    <property type="entry name" value="Whirlin a"/>
    <property type="match status" value="1"/>
</dbReference>
<dbReference type="InterPro" id="IPR051844">
    <property type="entry name" value="USH2_Complex_Protein"/>
</dbReference>
<feature type="compositionally biased region" description="Basic and acidic residues" evidence="4">
    <location>
        <begin position="439"/>
        <end position="450"/>
    </location>
</feature>
<accession>A0A2J8WRR1</accession>
<evidence type="ECO:0000313" key="6">
    <source>
        <dbReference type="EMBL" id="PNJ72441.1"/>
    </source>
</evidence>
<feature type="compositionally biased region" description="Low complexity" evidence="4">
    <location>
        <begin position="166"/>
        <end position="190"/>
    </location>
</feature>
<feature type="compositionally biased region" description="Polar residues" evidence="4">
    <location>
        <begin position="395"/>
        <end position="412"/>
    </location>
</feature>
<dbReference type="InterPro" id="IPR033028">
    <property type="entry name" value="Whirlin_HN-like_dom2"/>
</dbReference>
<dbReference type="EMBL" id="NDHI03003380">
    <property type="protein sequence ID" value="PNJ72441.1"/>
    <property type="molecule type" value="Genomic_DNA"/>
</dbReference>
<dbReference type="GO" id="GO:0007605">
    <property type="term" value="P:sensory perception of sound"/>
    <property type="evidence" value="ECO:0007669"/>
    <property type="project" value="TreeGrafter"/>
</dbReference>
<name>A0A2J8WRR1_PONAB</name>
<evidence type="ECO:0000256" key="2">
    <source>
        <dbReference type="ARBA" id="ARBA00022737"/>
    </source>
</evidence>
<protein>
    <submittedName>
        <fullName evidence="6">WHRN isoform 5</fullName>
    </submittedName>
</protein>
<keyword evidence="3" id="KW-0966">Cell projection</keyword>
<dbReference type="SUPFAM" id="SSF50156">
    <property type="entry name" value="PDZ domain-like"/>
    <property type="match status" value="1"/>
</dbReference>
<sequence>THGSLEALLFLPQAPHLSLAHAHLICSDAQLETCVFPHRFLGDLTTEGINKPGFYKGPAGSQVTLSSLGNQTRVLLEEQARHLLNEQERATMAYYLDEYRGGSVSVEALVMALFELLNTHAKFSLLSEVRGTISPQDLERFDHLVLRREIESMKARQPPGPGAGDTYSVVSYSDTGSSTGSHGTSTTVSSARNTLDLEETGEAVQGNINTLPDVSVDDVRSTSEGLSSFKPLPPPPPLAQGNDSPLGQPRKLGREDLQPPSSTPSCSGTVFSAPQNRSPPAGTAPTPGTSSAQDSPSSPIYASVSPANPSSKRPLDAHLALVNQHPIGPFPRVQSPPHLKSPSAEATVAGGCLPPPSPSGHPDQTGTNQHFVMVEVHRPDSEPDVNEVRALPQMRTASTLSQLSDSGQTLSEDSGVDAGEAEASAPGRGRQSVSTKSRSSKELPRNERPTDGANKPPGLLEPTSTLVRVKKSAATLGIAIEGGANTRQPLPRIVTIQRGGSAHNCGQLKVGHVILEVNGLTLRGKEHREAARIIAEAFKTKDCDYIDFLVTEFNVML</sequence>
<feature type="compositionally biased region" description="Polar residues" evidence="4">
    <location>
        <begin position="259"/>
        <end position="276"/>
    </location>
</feature>
<feature type="compositionally biased region" description="Low complexity" evidence="4">
    <location>
        <begin position="278"/>
        <end position="292"/>
    </location>
</feature>
<evidence type="ECO:0000259" key="5">
    <source>
        <dbReference type="PROSITE" id="PS50106"/>
    </source>
</evidence>
<dbReference type="PROSITE" id="PS50106">
    <property type="entry name" value="PDZ"/>
    <property type="match status" value="1"/>
</dbReference>